<dbReference type="EMBL" id="FJOG01000018">
    <property type="protein sequence ID" value="CZR61641.1"/>
    <property type="molecule type" value="Genomic_DNA"/>
</dbReference>
<feature type="region of interest" description="Disordered" evidence="6">
    <location>
        <begin position="104"/>
        <end position="125"/>
    </location>
</feature>
<organism evidence="8 9">
    <name type="scientific">Phialocephala subalpina</name>
    <dbReference type="NCBI Taxonomy" id="576137"/>
    <lineage>
        <taxon>Eukaryota</taxon>
        <taxon>Fungi</taxon>
        <taxon>Dikarya</taxon>
        <taxon>Ascomycota</taxon>
        <taxon>Pezizomycotina</taxon>
        <taxon>Leotiomycetes</taxon>
        <taxon>Helotiales</taxon>
        <taxon>Mollisiaceae</taxon>
        <taxon>Phialocephala</taxon>
        <taxon>Phialocephala fortinii species complex</taxon>
    </lineage>
</organism>
<dbReference type="PANTHER" id="PTHR42978:SF7">
    <property type="entry name" value="METALLO-HYDROLASE RV2300C-RELATED"/>
    <property type="match status" value="1"/>
</dbReference>
<dbReference type="STRING" id="576137.A0A1L7X9E2"/>
<sequence length="305" mass="33917">MSISLTVLQTGSLRCRTSMLTQSSTRPILLRRLRILTDTSWSPYIPIHVFLISHPEGYILFDTGMSPKCNDWGYFPFWMPSFRMTAQMMIDSEEGLGELLRGRGFDLGREGGEEEEEGGGSGGEGKKRLKAVIVSHLHHDHAGGLSDVVPDAPVYVTKEHWEAEDGHRLNALIDGAVPSHWPKNWIPNFLDPLGPAIGPFERSYPITKDGKVVAVDTPGHDPGHVSLVVYADEATYFLTGDATYSLESLDKEEADGVNSEPLVAVESVRKIKEFCRGTKCVVLPSHDRETMRRAKEREIYVPTTL</sequence>
<evidence type="ECO:0000313" key="9">
    <source>
        <dbReference type="Proteomes" id="UP000184330"/>
    </source>
</evidence>
<evidence type="ECO:0000256" key="6">
    <source>
        <dbReference type="SAM" id="MobiDB-lite"/>
    </source>
</evidence>
<evidence type="ECO:0000256" key="2">
    <source>
        <dbReference type="ARBA" id="ARBA00007749"/>
    </source>
</evidence>
<evidence type="ECO:0000256" key="1">
    <source>
        <dbReference type="ARBA" id="ARBA00001947"/>
    </source>
</evidence>
<dbReference type="GO" id="GO:0016787">
    <property type="term" value="F:hydrolase activity"/>
    <property type="evidence" value="ECO:0007669"/>
    <property type="project" value="UniProtKB-KW"/>
</dbReference>
<dbReference type="CDD" id="cd07729">
    <property type="entry name" value="AHL_lactonase_MBL-fold"/>
    <property type="match status" value="1"/>
</dbReference>
<comment type="similarity">
    <text evidence="2">Belongs to the metallo-beta-lactamase superfamily.</text>
</comment>
<keyword evidence="5" id="KW-0862">Zinc</keyword>
<keyword evidence="3" id="KW-0479">Metal-binding</keyword>
<dbReference type="InterPro" id="IPR036866">
    <property type="entry name" value="RibonucZ/Hydroxyglut_hydro"/>
</dbReference>
<dbReference type="PANTHER" id="PTHR42978">
    <property type="entry name" value="QUORUM-QUENCHING LACTONASE YTNP-RELATED-RELATED"/>
    <property type="match status" value="1"/>
</dbReference>
<proteinExistence type="inferred from homology"/>
<evidence type="ECO:0000256" key="4">
    <source>
        <dbReference type="ARBA" id="ARBA00022801"/>
    </source>
</evidence>
<comment type="cofactor">
    <cofactor evidence="1">
        <name>Zn(2+)</name>
        <dbReference type="ChEBI" id="CHEBI:29105"/>
    </cofactor>
</comment>
<dbReference type="SUPFAM" id="SSF56281">
    <property type="entry name" value="Metallo-hydrolase/oxidoreductase"/>
    <property type="match status" value="1"/>
</dbReference>
<keyword evidence="4" id="KW-0378">Hydrolase</keyword>
<evidence type="ECO:0000256" key="5">
    <source>
        <dbReference type="ARBA" id="ARBA00022833"/>
    </source>
</evidence>
<gene>
    <name evidence="8" type="ORF">PAC_11538</name>
</gene>
<dbReference type="GO" id="GO:0046872">
    <property type="term" value="F:metal ion binding"/>
    <property type="evidence" value="ECO:0007669"/>
    <property type="project" value="UniProtKB-KW"/>
</dbReference>
<dbReference type="Proteomes" id="UP000184330">
    <property type="component" value="Unassembled WGS sequence"/>
</dbReference>
<keyword evidence="9" id="KW-1185">Reference proteome</keyword>
<dbReference type="AlphaFoldDB" id="A0A1L7X9E2"/>
<dbReference type="OrthoDB" id="10250730at2759"/>
<accession>A0A1L7X9E2</accession>
<dbReference type="Pfam" id="PF00753">
    <property type="entry name" value="Lactamase_B"/>
    <property type="match status" value="1"/>
</dbReference>
<evidence type="ECO:0000256" key="3">
    <source>
        <dbReference type="ARBA" id="ARBA00022723"/>
    </source>
</evidence>
<name>A0A1L7X9E2_9HELO</name>
<evidence type="ECO:0000259" key="7">
    <source>
        <dbReference type="SMART" id="SM00849"/>
    </source>
</evidence>
<protein>
    <recommendedName>
        <fullName evidence="7">Metallo-beta-lactamase domain-containing protein</fullName>
    </recommendedName>
</protein>
<reference evidence="8 9" key="1">
    <citation type="submission" date="2016-03" db="EMBL/GenBank/DDBJ databases">
        <authorList>
            <person name="Ploux O."/>
        </authorList>
    </citation>
    <scope>NUCLEOTIDE SEQUENCE [LARGE SCALE GENOMIC DNA]</scope>
    <source>
        <strain evidence="8 9">UAMH 11012</strain>
    </source>
</reference>
<dbReference type="SMART" id="SM00849">
    <property type="entry name" value="Lactamase_B"/>
    <property type="match status" value="1"/>
</dbReference>
<feature type="domain" description="Metallo-beta-lactamase" evidence="7">
    <location>
        <begin position="46"/>
        <end position="286"/>
    </location>
</feature>
<evidence type="ECO:0000313" key="8">
    <source>
        <dbReference type="EMBL" id="CZR61641.1"/>
    </source>
</evidence>
<dbReference type="InterPro" id="IPR051013">
    <property type="entry name" value="MBL_superfamily_lactonases"/>
</dbReference>
<dbReference type="Gene3D" id="3.60.15.10">
    <property type="entry name" value="Ribonuclease Z/Hydroxyacylglutathione hydrolase-like"/>
    <property type="match status" value="2"/>
</dbReference>
<dbReference type="InterPro" id="IPR001279">
    <property type="entry name" value="Metallo-B-lactamas"/>
</dbReference>